<dbReference type="PANTHER" id="PTHR46652:SF3">
    <property type="entry name" value="LEUCINE-RICH REPEAT-CONTAINING PROTEIN 9"/>
    <property type="match status" value="1"/>
</dbReference>
<evidence type="ECO:0000313" key="5">
    <source>
        <dbReference type="Proteomes" id="UP000028547"/>
    </source>
</evidence>
<dbReference type="InterPro" id="IPR001611">
    <property type="entry name" value="Leu-rich_rpt"/>
</dbReference>
<reference evidence="4 5" key="1">
    <citation type="submission" date="2014-07" db="EMBL/GenBank/DDBJ databases">
        <title>Draft Genome Sequence of Gephyronic Acid Producer, Cystobacter violaceus Strain Cb vi76.</title>
        <authorList>
            <person name="Stevens D.C."/>
            <person name="Young J."/>
            <person name="Carmichael R."/>
            <person name="Tan J."/>
            <person name="Taylor R.E."/>
        </authorList>
    </citation>
    <scope>NUCLEOTIDE SEQUENCE [LARGE SCALE GENOMIC DNA]</scope>
    <source>
        <strain evidence="4 5">Cb vi76</strain>
    </source>
</reference>
<keyword evidence="2" id="KW-0677">Repeat</keyword>
<accession>A0A084T0H1</accession>
<dbReference type="InterPro" id="IPR032675">
    <property type="entry name" value="LRR_dom_sf"/>
</dbReference>
<dbReference type="PROSITE" id="PS51450">
    <property type="entry name" value="LRR"/>
    <property type="match status" value="2"/>
</dbReference>
<sequence>MLGMALGLGGCREAREGAGRAGSEAVSAQEQAVRMTPAQVMGASLLGVGFSLGDEGFRGQCLQGRVVYAGTPVADTAMVLLESEEHLREDLGLSVPGRASLAGWEASAAARFTMNAAETLNSSSMTFRYQVRGRNAVLVDAVPTARALEARALGPEAVKQMCGTEFVQQVELGAGLWVNVKYDFLDQTARSRFAADVKVNILELFSGEGGFTLEDDRLKKSASITVSALQLGGDPTQLSSIFSTTCQDDAGLGTDGGTPSGDGGTSGTAGPARRCFAALSCTLERPQDCQTALERMVTYVAEDFPSQLQDLRYDPASAPGAAIMAYITQGYRAGGQWDLLNEDSPLVDVAVLDARARLHAWLPRLVTDSQRVARLLGPSFRLTAEERAGYESIRSRISTQINLLVGAANTCYLRLGDCVGAVASFDAAIQTPELRYEREALAKTPAFYEYCSGLATADDTRKTVTVLREKLGATGFTCDEAALVLEQEEALDLSGQGLVDLRPLRGAKNLRYLYLRDNGLKNITPLGDLAQLRTLDLRRNAVRSLSAVARLSRLERLTASYNAVEDVAPLAAHPTLQEVRLLGNSILNATPISTIPNLKLSVVTLDDVCRVERKWLLDNGRITVSAYDIYERRNFAPAYAIPGNRHSAITGWFLCSSVASSLPEAQ</sequence>
<dbReference type="InterPro" id="IPR025875">
    <property type="entry name" value="Leu-rich_rpt_4"/>
</dbReference>
<dbReference type="Pfam" id="PF12799">
    <property type="entry name" value="LRR_4"/>
    <property type="match status" value="1"/>
</dbReference>
<feature type="compositionally biased region" description="Gly residues" evidence="3">
    <location>
        <begin position="253"/>
        <end position="267"/>
    </location>
</feature>
<name>A0A084T0H1_9BACT</name>
<dbReference type="PANTHER" id="PTHR46652">
    <property type="entry name" value="LEUCINE-RICH REPEAT AND IQ DOMAIN-CONTAINING PROTEIN 1-RELATED"/>
    <property type="match status" value="1"/>
</dbReference>
<evidence type="ECO:0000256" key="2">
    <source>
        <dbReference type="ARBA" id="ARBA00022737"/>
    </source>
</evidence>
<evidence type="ECO:0000256" key="3">
    <source>
        <dbReference type="SAM" id="MobiDB-lite"/>
    </source>
</evidence>
<dbReference type="AlphaFoldDB" id="A0A084T0H1"/>
<keyword evidence="1" id="KW-0433">Leucine-rich repeat</keyword>
<protein>
    <recommendedName>
        <fullName evidence="6">Internalin</fullName>
    </recommendedName>
</protein>
<organism evidence="4 5">
    <name type="scientific">Archangium violaceum Cb vi76</name>
    <dbReference type="NCBI Taxonomy" id="1406225"/>
    <lineage>
        <taxon>Bacteria</taxon>
        <taxon>Pseudomonadati</taxon>
        <taxon>Myxococcota</taxon>
        <taxon>Myxococcia</taxon>
        <taxon>Myxococcales</taxon>
        <taxon>Cystobacterineae</taxon>
        <taxon>Archangiaceae</taxon>
        <taxon>Archangium</taxon>
    </lineage>
</organism>
<feature type="region of interest" description="Disordered" evidence="3">
    <location>
        <begin position="250"/>
        <end position="269"/>
    </location>
</feature>
<evidence type="ECO:0000313" key="4">
    <source>
        <dbReference type="EMBL" id="KFA94206.1"/>
    </source>
</evidence>
<dbReference type="EMBL" id="JPMI01000025">
    <property type="protein sequence ID" value="KFA94206.1"/>
    <property type="molecule type" value="Genomic_DNA"/>
</dbReference>
<proteinExistence type="predicted"/>
<evidence type="ECO:0008006" key="6">
    <source>
        <dbReference type="Google" id="ProtNLM"/>
    </source>
</evidence>
<comment type="caution">
    <text evidence="4">The sequence shown here is derived from an EMBL/GenBank/DDBJ whole genome shotgun (WGS) entry which is preliminary data.</text>
</comment>
<dbReference type="InterPro" id="IPR050836">
    <property type="entry name" value="SDS22/Internalin_LRR"/>
</dbReference>
<gene>
    <name evidence="4" type="ORF">Q664_04615</name>
</gene>
<dbReference type="Proteomes" id="UP000028547">
    <property type="component" value="Unassembled WGS sequence"/>
</dbReference>
<evidence type="ECO:0000256" key="1">
    <source>
        <dbReference type="ARBA" id="ARBA00022614"/>
    </source>
</evidence>
<dbReference type="SUPFAM" id="SSF52075">
    <property type="entry name" value="Outer arm dynein light chain 1"/>
    <property type="match status" value="1"/>
</dbReference>
<dbReference type="Gene3D" id="3.80.10.10">
    <property type="entry name" value="Ribonuclease Inhibitor"/>
    <property type="match status" value="1"/>
</dbReference>